<evidence type="ECO:0000256" key="1">
    <source>
        <dbReference type="SAM" id="MobiDB-lite"/>
    </source>
</evidence>
<organism evidence="2 3">
    <name type="scientific">Austropuccinia psidii MF-1</name>
    <dbReference type="NCBI Taxonomy" id="1389203"/>
    <lineage>
        <taxon>Eukaryota</taxon>
        <taxon>Fungi</taxon>
        <taxon>Dikarya</taxon>
        <taxon>Basidiomycota</taxon>
        <taxon>Pucciniomycotina</taxon>
        <taxon>Pucciniomycetes</taxon>
        <taxon>Pucciniales</taxon>
        <taxon>Sphaerophragmiaceae</taxon>
        <taxon>Austropuccinia</taxon>
    </lineage>
</organism>
<name>A0A9Q3HI66_9BASI</name>
<evidence type="ECO:0000313" key="2">
    <source>
        <dbReference type="EMBL" id="MBW0506348.1"/>
    </source>
</evidence>
<dbReference type="EMBL" id="AVOT02019032">
    <property type="protein sequence ID" value="MBW0506348.1"/>
    <property type="molecule type" value="Genomic_DNA"/>
</dbReference>
<gene>
    <name evidence="2" type="ORF">O181_046063</name>
</gene>
<feature type="region of interest" description="Disordered" evidence="1">
    <location>
        <begin position="64"/>
        <end position="90"/>
    </location>
</feature>
<sequence>MSCTLCTKQGIPFICSSTTTDTCDACQQAHKKCSFVVCPFDHAARGVLPQDALARTPLWSTMMKPYPSTNGHRDPKQADGTNSRRLALSPQLFICPPPS</sequence>
<keyword evidence="3" id="KW-1185">Reference proteome</keyword>
<dbReference type="Proteomes" id="UP000765509">
    <property type="component" value="Unassembled WGS sequence"/>
</dbReference>
<comment type="caution">
    <text evidence="2">The sequence shown here is derived from an EMBL/GenBank/DDBJ whole genome shotgun (WGS) entry which is preliminary data.</text>
</comment>
<evidence type="ECO:0000313" key="3">
    <source>
        <dbReference type="Proteomes" id="UP000765509"/>
    </source>
</evidence>
<dbReference type="AlphaFoldDB" id="A0A9Q3HI66"/>
<protein>
    <submittedName>
        <fullName evidence="2">Uncharacterized protein</fullName>
    </submittedName>
</protein>
<accession>A0A9Q3HI66</accession>
<proteinExistence type="predicted"/>
<reference evidence="2" key="1">
    <citation type="submission" date="2021-03" db="EMBL/GenBank/DDBJ databases">
        <title>Draft genome sequence of rust myrtle Austropuccinia psidii MF-1, a brazilian biotype.</title>
        <authorList>
            <person name="Quecine M.C."/>
            <person name="Pachon D.M.R."/>
            <person name="Bonatelli M.L."/>
            <person name="Correr F.H."/>
            <person name="Franceschini L.M."/>
            <person name="Leite T.F."/>
            <person name="Margarido G.R.A."/>
            <person name="Almeida C.A."/>
            <person name="Ferrarezi J.A."/>
            <person name="Labate C.A."/>
        </authorList>
    </citation>
    <scope>NUCLEOTIDE SEQUENCE</scope>
    <source>
        <strain evidence="2">MF-1</strain>
    </source>
</reference>